<dbReference type="GO" id="GO:0008237">
    <property type="term" value="F:metallopeptidase activity"/>
    <property type="evidence" value="ECO:0007669"/>
    <property type="project" value="InterPro"/>
</dbReference>
<dbReference type="InterPro" id="IPR042252">
    <property type="entry name" value="MtfA_N"/>
</dbReference>
<gene>
    <name evidence="2" type="ORF">DL240_13835</name>
</gene>
<dbReference type="Pfam" id="PF06167">
    <property type="entry name" value="Peptidase_M90"/>
    <property type="match status" value="1"/>
</dbReference>
<dbReference type="RefSeq" id="WP_111730496.1">
    <property type="nucleotide sequence ID" value="NZ_QHKO01000006.1"/>
</dbReference>
<comment type="caution">
    <text evidence="2">The sequence shown here is derived from an EMBL/GenBank/DDBJ whole genome shotgun (WGS) entry which is preliminary data.</text>
</comment>
<reference evidence="2 3" key="1">
    <citation type="submission" date="2018-05" db="EMBL/GenBank/DDBJ databases">
        <title>Lujinxingia marina gen. nov. sp. nov., a new facultative anaerobic member of the class Deltaproteobacteria, and proposal of Lujinxingaceae fam. nov.</title>
        <authorList>
            <person name="Li C.-M."/>
        </authorList>
    </citation>
    <scope>NUCLEOTIDE SEQUENCE [LARGE SCALE GENOMIC DNA]</scope>
    <source>
        <strain evidence="2 3">B210</strain>
    </source>
</reference>
<evidence type="ECO:0000313" key="2">
    <source>
        <dbReference type="EMBL" id="RAL21208.1"/>
    </source>
</evidence>
<dbReference type="PANTHER" id="PTHR30164">
    <property type="entry name" value="MTFA PEPTIDASE"/>
    <property type="match status" value="1"/>
</dbReference>
<feature type="region of interest" description="Disordered" evidence="1">
    <location>
        <begin position="247"/>
        <end position="278"/>
    </location>
</feature>
<keyword evidence="3" id="KW-1185">Reference proteome</keyword>
<dbReference type="CDD" id="cd20169">
    <property type="entry name" value="Peptidase_M90_mtfA"/>
    <property type="match status" value="1"/>
</dbReference>
<accession>A0A328C3N7</accession>
<dbReference type="Gene3D" id="1.10.472.150">
    <property type="entry name" value="Glucose-regulated metallo-peptidase M90, N-terminal domain"/>
    <property type="match status" value="1"/>
</dbReference>
<dbReference type="InterPro" id="IPR024079">
    <property type="entry name" value="MetalloPept_cat_dom_sf"/>
</dbReference>
<evidence type="ECO:0008006" key="4">
    <source>
        <dbReference type="Google" id="ProtNLM"/>
    </source>
</evidence>
<dbReference type="Proteomes" id="UP000249169">
    <property type="component" value="Unassembled WGS sequence"/>
</dbReference>
<dbReference type="InterPro" id="IPR010384">
    <property type="entry name" value="MtfA_fam"/>
</dbReference>
<protein>
    <recommendedName>
        <fullName evidence="4">Zinc-dependent peptidase</fullName>
    </recommendedName>
</protein>
<sequence>MFGFFHYLRRKKLLKEPLPPEWKEALDEALPFARELDSRERRGLEDHLKILVKHKHWEGAAGFELTEEVRLQVALQGARMARGLPLDAFARLSEIVIYGQDFVRPDDPFEGPVHGEAHPFGTVVLSWPACQEGLAYPCSGYNPMLHEFAHMLDVSSGYFDGTPMLHRGDDYEPWARVFQYYFEDLRQNPEASFLDLYAAEDEAEFFAVSTEAFFELPDVLLEHAPELYRELARFYRVEPQVIPCSCESHEPFEDDPAGDPEEVGRPLYRASLPGDDLS</sequence>
<feature type="compositionally biased region" description="Acidic residues" evidence="1">
    <location>
        <begin position="252"/>
        <end position="261"/>
    </location>
</feature>
<dbReference type="GO" id="GO:0004177">
    <property type="term" value="F:aminopeptidase activity"/>
    <property type="evidence" value="ECO:0007669"/>
    <property type="project" value="TreeGrafter"/>
</dbReference>
<dbReference type="AlphaFoldDB" id="A0A328C3N7"/>
<name>A0A328C3N7_9DELT</name>
<proteinExistence type="predicted"/>
<dbReference type="EMBL" id="QHKO01000006">
    <property type="protein sequence ID" value="RAL21208.1"/>
    <property type="molecule type" value="Genomic_DNA"/>
</dbReference>
<dbReference type="Gene3D" id="3.40.390.10">
    <property type="entry name" value="Collagenase (Catalytic Domain)"/>
    <property type="match status" value="1"/>
</dbReference>
<dbReference type="OrthoDB" id="9786424at2"/>
<dbReference type="PANTHER" id="PTHR30164:SF2">
    <property type="entry name" value="PROTEIN MTFA"/>
    <property type="match status" value="1"/>
</dbReference>
<evidence type="ECO:0000256" key="1">
    <source>
        <dbReference type="SAM" id="MobiDB-lite"/>
    </source>
</evidence>
<evidence type="ECO:0000313" key="3">
    <source>
        <dbReference type="Proteomes" id="UP000249169"/>
    </source>
</evidence>
<organism evidence="2 3">
    <name type="scientific">Lujinxingia litoralis</name>
    <dbReference type="NCBI Taxonomy" id="2211119"/>
    <lineage>
        <taxon>Bacteria</taxon>
        <taxon>Deltaproteobacteria</taxon>
        <taxon>Bradymonadales</taxon>
        <taxon>Lujinxingiaceae</taxon>
        <taxon>Lujinxingia</taxon>
    </lineage>
</organism>
<dbReference type="GO" id="GO:0005829">
    <property type="term" value="C:cytosol"/>
    <property type="evidence" value="ECO:0007669"/>
    <property type="project" value="TreeGrafter"/>
</dbReference>
<dbReference type="SUPFAM" id="SSF55486">
    <property type="entry name" value="Metalloproteases ('zincins'), catalytic domain"/>
    <property type="match status" value="1"/>
</dbReference>